<dbReference type="SUPFAM" id="SSF50998">
    <property type="entry name" value="Quinoprotein alcohol dehydrogenase-like"/>
    <property type="match status" value="1"/>
</dbReference>
<organism evidence="4 5">
    <name type="scientific">Citrus unshiu</name>
    <name type="common">Satsuma mandarin</name>
    <name type="synonym">Citrus nobilis var. unshiu</name>
    <dbReference type="NCBI Taxonomy" id="55188"/>
    <lineage>
        <taxon>Eukaryota</taxon>
        <taxon>Viridiplantae</taxon>
        <taxon>Streptophyta</taxon>
        <taxon>Embryophyta</taxon>
        <taxon>Tracheophyta</taxon>
        <taxon>Spermatophyta</taxon>
        <taxon>Magnoliopsida</taxon>
        <taxon>eudicotyledons</taxon>
        <taxon>Gunneridae</taxon>
        <taxon>Pentapetalae</taxon>
        <taxon>rosids</taxon>
        <taxon>malvids</taxon>
        <taxon>Sapindales</taxon>
        <taxon>Rutaceae</taxon>
        <taxon>Aurantioideae</taxon>
        <taxon>Citrus</taxon>
    </lineage>
</organism>
<feature type="compositionally biased region" description="Polar residues" evidence="2">
    <location>
        <begin position="1138"/>
        <end position="1149"/>
    </location>
</feature>
<sequence length="1185" mass="131930">MQDIGFDSFHSYLSCFPFLTFASFSSSAKVPYRRSAFRLSKPLIGEDGKIYACSEKTLFAFESNGTIAWSLDLDFTCNIGTAPVHGGTGEVYIVAENRVLKVDLLKIGTSESATQVFYGTGSGKGGTGAIAGIAVSTSSSSVYINVKRRALFAFMTHGQLLWSAGPVLDQLGYRQGCTKTDVDCYFTSVPVIDQCEGSIYISNTQGELYSLSARSPYFNWIQDLSSFDKAFTLTPGNNGYLYVTIPVRALVLALDTSSGNILWHKSVGPLGSAEYAPVVDSNGWISVGSLDGLLYSFSPSGVLNKFSKSDTSDSVIQVSPLLDCSAYAVYISQTEMNQKITCTSGEYTFVSTMNPKSAVFSLLVPSTGAIYWSESYPGQFSSLLSKSDLQHFVLDESLVLAFLTASKTGNPLPCRTKYQKLVASCSQTRPKLPSIYTGNERAILLFLFFESVVLLVLAVLVRFCCIFWRKKKLQGQHLGNFLEKRRSLQLKKKAFDRSITELEKKVAEDAVANEVIKKISSLVRERRSVERKLSTTYSLGRDEAAASSESKSLPPVYDAKSRSYSFQGAKKESVTIFHTLSATSSAESSSERETSWVSEDKDQVVHLMQGIWAVDQGSSYIGYLPFCLYMEAEDVIDLLASSPSGCEEENNEMPGRDGEPGKSDFQPNDSEKKEDDSNGESMELNELNVEIEDGQLIEEGEVGKDVVDDSNVNVEGTTTVELAETIVESDSRIHVQNGCLEVGNRSPNHNRMKDVSSTSGVKRARMTLDEEQPSVHVIYNSLTRASKQKLEELLQQWSEWQAQFGSSSNDPNEGIEFGEQTFFPAIRVGKAKGPAVSFWIDNQTRNQQNKNFIPSDSHSTPLYDRGYALGLTSGDGSTIFPVLCRGLEIIDDASRCFNCGSYSHSLKECPKPRDKDAVNNARKQHKSKRNQNSASRNPMRYYQNSAGGKYDGLRPGALDAETRQLLGLGELDPPPWLHRMRELGYPPGYLDSEDDDQPSGITIYADREIKEGQEDGEIIETGSPASKRKMTTEFPGINAPIPENADERLWAARPSSSDSSRDRSHHRLNHHSESISRGRYHEQRWSRDYRDDGPPGVDPVSSYPPRYGGYDYYSSHSRSPTRGRSYSDRDRDDYASHGSYSSPYSNRHTSPPDYDLDRYRDDYSREYLSRSMDEYDRFRPRGRWW</sequence>
<keyword evidence="5" id="KW-1185">Reference proteome</keyword>
<evidence type="ECO:0000259" key="3">
    <source>
        <dbReference type="PROSITE" id="PS50158"/>
    </source>
</evidence>
<dbReference type="InterPro" id="IPR018391">
    <property type="entry name" value="PQQ_b-propeller_rpt"/>
</dbReference>
<evidence type="ECO:0000313" key="4">
    <source>
        <dbReference type="EMBL" id="GAY46218.1"/>
    </source>
</evidence>
<dbReference type="GO" id="GO:0005886">
    <property type="term" value="C:plasma membrane"/>
    <property type="evidence" value="ECO:0007669"/>
    <property type="project" value="TreeGrafter"/>
</dbReference>
<dbReference type="GO" id="GO:0003676">
    <property type="term" value="F:nucleic acid binding"/>
    <property type="evidence" value="ECO:0007669"/>
    <property type="project" value="InterPro"/>
</dbReference>
<dbReference type="InterPro" id="IPR045301">
    <property type="entry name" value="GEX3-like"/>
</dbReference>
<dbReference type="EMBL" id="BDQV01000032">
    <property type="protein sequence ID" value="GAY46218.1"/>
    <property type="molecule type" value="Genomic_DNA"/>
</dbReference>
<dbReference type="STRING" id="55188.A0A2H5P1H4"/>
<dbReference type="SMART" id="SM00564">
    <property type="entry name" value="PQQ"/>
    <property type="match status" value="3"/>
</dbReference>
<dbReference type="InterPro" id="IPR001878">
    <property type="entry name" value="Znf_CCHC"/>
</dbReference>
<dbReference type="GO" id="GO:0010183">
    <property type="term" value="P:pollen tube guidance"/>
    <property type="evidence" value="ECO:0007669"/>
    <property type="project" value="TreeGrafter"/>
</dbReference>
<feature type="region of interest" description="Disordered" evidence="2">
    <location>
        <begin position="642"/>
        <end position="682"/>
    </location>
</feature>
<dbReference type="GO" id="GO:0009793">
    <property type="term" value="P:embryo development ending in seed dormancy"/>
    <property type="evidence" value="ECO:0007669"/>
    <property type="project" value="TreeGrafter"/>
</dbReference>
<proteinExistence type="predicted"/>
<keyword evidence="1" id="KW-0479">Metal-binding</keyword>
<dbReference type="GO" id="GO:0008270">
    <property type="term" value="F:zinc ion binding"/>
    <property type="evidence" value="ECO:0007669"/>
    <property type="project" value="UniProtKB-KW"/>
</dbReference>
<feature type="compositionally biased region" description="Basic and acidic residues" evidence="2">
    <location>
        <begin position="906"/>
        <end position="917"/>
    </location>
</feature>
<dbReference type="AlphaFoldDB" id="A0A2H5P1H4"/>
<dbReference type="Proteomes" id="UP000236630">
    <property type="component" value="Unassembled WGS sequence"/>
</dbReference>
<feature type="compositionally biased region" description="Polar residues" evidence="2">
    <location>
        <begin position="930"/>
        <end position="946"/>
    </location>
</feature>
<evidence type="ECO:0000313" key="5">
    <source>
        <dbReference type="Proteomes" id="UP000236630"/>
    </source>
</evidence>
<feature type="region of interest" description="Disordered" evidence="2">
    <location>
        <begin position="740"/>
        <end position="761"/>
    </location>
</feature>
<evidence type="ECO:0000256" key="1">
    <source>
        <dbReference type="PROSITE-ProRule" id="PRU00047"/>
    </source>
</evidence>
<accession>A0A2H5P1H4</accession>
<gene>
    <name evidence="4" type="ORF">CUMW_095270</name>
</gene>
<evidence type="ECO:0000256" key="2">
    <source>
        <dbReference type="SAM" id="MobiDB-lite"/>
    </source>
</evidence>
<dbReference type="Gene3D" id="2.130.10.10">
    <property type="entry name" value="YVTN repeat-like/Quinoprotein amine dehydrogenase"/>
    <property type="match status" value="1"/>
</dbReference>
<feature type="compositionally biased region" description="Basic and acidic residues" evidence="2">
    <location>
        <begin position="1070"/>
        <end position="1093"/>
    </location>
</feature>
<dbReference type="InterPro" id="IPR015943">
    <property type="entry name" value="WD40/YVTN_repeat-like_dom_sf"/>
</dbReference>
<protein>
    <recommendedName>
        <fullName evidence="3">CCHC-type domain-containing protein</fullName>
    </recommendedName>
</protein>
<name>A0A2H5P1H4_CITUN</name>
<comment type="caution">
    <text evidence="4">The sequence shown here is derived from an EMBL/GenBank/DDBJ whole genome shotgun (WGS) entry which is preliminary data.</text>
</comment>
<dbReference type="PANTHER" id="PTHR37253">
    <property type="entry name" value="PROTEIN GAMETE EXPRESSED 3"/>
    <property type="match status" value="1"/>
</dbReference>
<dbReference type="PANTHER" id="PTHR37253:SF1">
    <property type="entry name" value="PROTEIN GAMETE EXPRESSED 3"/>
    <property type="match status" value="1"/>
</dbReference>
<feature type="region of interest" description="Disordered" evidence="2">
    <location>
        <begin position="906"/>
        <end position="950"/>
    </location>
</feature>
<feature type="domain" description="CCHC-type" evidence="3">
    <location>
        <begin position="895"/>
        <end position="911"/>
    </location>
</feature>
<keyword evidence="1" id="KW-0863">Zinc-finger</keyword>
<dbReference type="InterPro" id="IPR011047">
    <property type="entry name" value="Quinoprotein_ADH-like_sf"/>
</dbReference>
<dbReference type="InterPro" id="IPR006568">
    <property type="entry name" value="PSP_pro-rich"/>
</dbReference>
<feature type="region of interest" description="Disordered" evidence="2">
    <location>
        <begin position="1009"/>
        <end position="1158"/>
    </location>
</feature>
<dbReference type="PROSITE" id="PS50158">
    <property type="entry name" value="ZF_CCHC"/>
    <property type="match status" value="1"/>
</dbReference>
<reference evidence="4 5" key="1">
    <citation type="journal article" date="2017" name="Front. Genet.">
        <title>Draft sequencing of the heterozygous diploid genome of Satsuma (Citrus unshiu Marc.) using a hybrid assembly approach.</title>
        <authorList>
            <person name="Shimizu T."/>
            <person name="Tanizawa Y."/>
            <person name="Mochizuki T."/>
            <person name="Nagasaki H."/>
            <person name="Yoshioka T."/>
            <person name="Toyoda A."/>
            <person name="Fujiyama A."/>
            <person name="Kaminuma E."/>
            <person name="Nakamura Y."/>
        </authorList>
    </citation>
    <scope>NUCLEOTIDE SEQUENCE [LARGE SCALE GENOMIC DNA]</scope>
    <source>
        <strain evidence="5">cv. Miyagawa wase</strain>
    </source>
</reference>
<feature type="compositionally biased region" description="Polar residues" evidence="2">
    <location>
        <begin position="745"/>
        <end position="760"/>
    </location>
</feature>
<feature type="compositionally biased region" description="Basic and acidic residues" evidence="2">
    <location>
        <begin position="1125"/>
        <end position="1135"/>
    </location>
</feature>
<dbReference type="Pfam" id="PF04046">
    <property type="entry name" value="PSP"/>
    <property type="match status" value="1"/>
</dbReference>
<keyword evidence="1" id="KW-0862">Zinc</keyword>
<dbReference type="SMART" id="SM00581">
    <property type="entry name" value="PSP"/>
    <property type="match status" value="1"/>
</dbReference>